<evidence type="ECO:0000259" key="4">
    <source>
        <dbReference type="PROSITE" id="PS50041"/>
    </source>
</evidence>
<name>A0ABN9FS65_9NEOB</name>
<feature type="domain" description="C-type lectin" evidence="4">
    <location>
        <begin position="61"/>
        <end position="167"/>
    </location>
</feature>
<dbReference type="PROSITE" id="PS00615">
    <property type="entry name" value="C_TYPE_LECTIN_1"/>
    <property type="match status" value="1"/>
</dbReference>
<dbReference type="InterPro" id="IPR016186">
    <property type="entry name" value="C-type_lectin-like/link_sf"/>
</dbReference>
<keyword evidence="6" id="KW-1185">Reference proteome</keyword>
<evidence type="ECO:0000256" key="2">
    <source>
        <dbReference type="ARBA" id="ARBA00023157"/>
    </source>
</evidence>
<protein>
    <recommendedName>
        <fullName evidence="4">C-type lectin domain-containing protein</fullName>
    </recommendedName>
</protein>
<dbReference type="InterPro" id="IPR033989">
    <property type="entry name" value="CD209-like_CTLD"/>
</dbReference>
<dbReference type="CDD" id="cd03590">
    <property type="entry name" value="CLECT_DC-SIGN_like"/>
    <property type="match status" value="1"/>
</dbReference>
<keyword evidence="2" id="KW-1015">Disulfide bond</keyword>
<dbReference type="PANTHER" id="PTHR22803">
    <property type="entry name" value="MANNOSE, PHOSPHOLIPASE, LECTIN RECEPTOR RELATED"/>
    <property type="match status" value="1"/>
</dbReference>
<dbReference type="SMART" id="SM00034">
    <property type="entry name" value="CLECT"/>
    <property type="match status" value="1"/>
</dbReference>
<reference evidence="5" key="1">
    <citation type="submission" date="2023-05" db="EMBL/GenBank/DDBJ databases">
        <authorList>
            <person name="Stuckert A."/>
        </authorList>
    </citation>
    <scope>NUCLEOTIDE SEQUENCE</scope>
</reference>
<proteinExistence type="predicted"/>
<evidence type="ECO:0000256" key="3">
    <source>
        <dbReference type="SAM" id="SignalP"/>
    </source>
</evidence>
<dbReference type="InterPro" id="IPR018378">
    <property type="entry name" value="C-type_lectin_CS"/>
</dbReference>
<dbReference type="Pfam" id="PF00059">
    <property type="entry name" value="Lectin_C"/>
    <property type="match status" value="1"/>
</dbReference>
<evidence type="ECO:0000256" key="1">
    <source>
        <dbReference type="ARBA" id="ARBA00022734"/>
    </source>
</evidence>
<dbReference type="EMBL" id="CATNWA010017369">
    <property type="protein sequence ID" value="CAI9599908.1"/>
    <property type="molecule type" value="Genomic_DNA"/>
</dbReference>
<dbReference type="InterPro" id="IPR001304">
    <property type="entry name" value="C-type_lectin-like"/>
</dbReference>
<evidence type="ECO:0000313" key="6">
    <source>
        <dbReference type="Proteomes" id="UP001162483"/>
    </source>
</evidence>
<evidence type="ECO:0000313" key="5">
    <source>
        <dbReference type="EMBL" id="CAI9599908.1"/>
    </source>
</evidence>
<accession>A0ABN9FS65</accession>
<feature type="signal peptide" evidence="3">
    <location>
        <begin position="1"/>
        <end position="18"/>
    </location>
</feature>
<gene>
    <name evidence="5" type="ORF">SPARVUS_LOCUS12682844</name>
</gene>
<keyword evidence="1" id="KW-0430">Lectin</keyword>
<dbReference type="InterPro" id="IPR050111">
    <property type="entry name" value="C-type_lectin/snaclec_domain"/>
</dbReference>
<dbReference type="Proteomes" id="UP001162483">
    <property type="component" value="Unassembled WGS sequence"/>
</dbReference>
<dbReference type="SUPFAM" id="SSF56436">
    <property type="entry name" value="C-type lectin-like"/>
    <property type="match status" value="1"/>
</dbReference>
<comment type="caution">
    <text evidence="5">The sequence shown here is derived from an EMBL/GenBank/DDBJ whole genome shotgun (WGS) entry which is preliminary data.</text>
</comment>
<keyword evidence="3" id="KW-0732">Signal</keyword>
<dbReference type="PROSITE" id="PS50041">
    <property type="entry name" value="C_TYPE_LECTIN_2"/>
    <property type="match status" value="1"/>
</dbReference>
<sequence length="181" mass="20352">MVIALFIIVLSQKSPSQMATMASKTDLQSLDSTVGNLSLKMKQIERDTKKATTCETGWQPFKGSCYFFTNLRSNWMKARSSCVIKGADLAVITSEEEQNFISRQTGDQPYWIGLNDIEEEGKWTWVDGTDYASSYKAWMPNQPSDSDKNEDCAHLLSKGKWNDNKCSHAELMALCEKKLGA</sequence>
<dbReference type="InterPro" id="IPR016187">
    <property type="entry name" value="CTDL_fold"/>
</dbReference>
<dbReference type="Gene3D" id="3.10.100.10">
    <property type="entry name" value="Mannose-Binding Protein A, subunit A"/>
    <property type="match status" value="1"/>
</dbReference>
<feature type="chain" id="PRO_5046734626" description="C-type lectin domain-containing protein" evidence="3">
    <location>
        <begin position="19"/>
        <end position="181"/>
    </location>
</feature>
<organism evidence="5 6">
    <name type="scientific">Staurois parvus</name>
    <dbReference type="NCBI Taxonomy" id="386267"/>
    <lineage>
        <taxon>Eukaryota</taxon>
        <taxon>Metazoa</taxon>
        <taxon>Chordata</taxon>
        <taxon>Craniata</taxon>
        <taxon>Vertebrata</taxon>
        <taxon>Euteleostomi</taxon>
        <taxon>Amphibia</taxon>
        <taxon>Batrachia</taxon>
        <taxon>Anura</taxon>
        <taxon>Neobatrachia</taxon>
        <taxon>Ranoidea</taxon>
        <taxon>Ranidae</taxon>
        <taxon>Staurois</taxon>
    </lineage>
</organism>